<accession>A0ABS7Q0L8</accession>
<name>A0ABS7Q0L8_9ACTN</name>
<evidence type="ECO:0000256" key="1">
    <source>
        <dbReference type="SAM" id="MobiDB-lite"/>
    </source>
</evidence>
<dbReference type="PANTHER" id="PTHR33371:SF4">
    <property type="entry name" value="INTERMEMBRANE PHOSPHOLIPID TRANSPORT SYSTEM BINDING PROTEIN MLAD"/>
    <property type="match status" value="1"/>
</dbReference>
<comment type="caution">
    <text evidence="4">The sequence shown here is derived from an EMBL/GenBank/DDBJ whole genome shotgun (WGS) entry which is preliminary data.</text>
</comment>
<evidence type="ECO:0000313" key="4">
    <source>
        <dbReference type="EMBL" id="MBY8876436.1"/>
    </source>
</evidence>
<reference evidence="4 5" key="1">
    <citation type="submission" date="2021-08" db="EMBL/GenBank/DDBJ databases">
        <title>WGS of actinomycetes from Thailand.</title>
        <authorList>
            <person name="Thawai C."/>
        </authorList>
    </citation>
    <scope>NUCLEOTIDE SEQUENCE [LARGE SCALE GENOMIC DNA]</scope>
    <source>
        <strain evidence="4 5">PLK6-54</strain>
    </source>
</reference>
<dbReference type="EMBL" id="JAINZZ010000002">
    <property type="protein sequence ID" value="MBY8876436.1"/>
    <property type="molecule type" value="Genomic_DNA"/>
</dbReference>
<protein>
    <submittedName>
        <fullName evidence="4">MCE family protein</fullName>
    </submittedName>
</protein>
<keyword evidence="5" id="KW-1185">Reference proteome</keyword>
<feature type="compositionally biased region" description="Low complexity" evidence="1">
    <location>
        <begin position="356"/>
        <end position="388"/>
    </location>
</feature>
<dbReference type="InterPro" id="IPR052336">
    <property type="entry name" value="MlaD_Phospholipid_Transporter"/>
</dbReference>
<evidence type="ECO:0000259" key="3">
    <source>
        <dbReference type="Pfam" id="PF11887"/>
    </source>
</evidence>
<dbReference type="Pfam" id="PF11887">
    <property type="entry name" value="Mce4_CUP1"/>
    <property type="match status" value="1"/>
</dbReference>
<feature type="region of interest" description="Disordered" evidence="1">
    <location>
        <begin position="356"/>
        <end position="408"/>
    </location>
</feature>
<proteinExistence type="predicted"/>
<gene>
    <name evidence="4" type="ORF">K7862_02120</name>
</gene>
<dbReference type="Pfam" id="PF02470">
    <property type="entry name" value="MlaD"/>
    <property type="match status" value="1"/>
</dbReference>
<organism evidence="4 5">
    <name type="scientific">Actinacidiphila acidipaludis</name>
    <dbReference type="NCBI Taxonomy" id="2873382"/>
    <lineage>
        <taxon>Bacteria</taxon>
        <taxon>Bacillati</taxon>
        <taxon>Actinomycetota</taxon>
        <taxon>Actinomycetes</taxon>
        <taxon>Kitasatosporales</taxon>
        <taxon>Streptomycetaceae</taxon>
        <taxon>Actinacidiphila</taxon>
    </lineage>
</organism>
<dbReference type="InterPro" id="IPR005693">
    <property type="entry name" value="Mce"/>
</dbReference>
<dbReference type="PANTHER" id="PTHR33371">
    <property type="entry name" value="INTERMEMBRANE PHOSPHOLIPID TRANSPORT SYSTEM BINDING PROTEIN MLAD-RELATED"/>
    <property type="match status" value="1"/>
</dbReference>
<evidence type="ECO:0000313" key="5">
    <source>
        <dbReference type="Proteomes" id="UP000778578"/>
    </source>
</evidence>
<sequence length="408" mass="41833">MSVRSVRFRRPARAGDGSPDLWRTLLRAGVVVTVLAVVAGAAAAGVRAFGGPDGPRVTAYFDRTVGVYKGSDVRVLGVRVGTVEAIHPRGKQVEVTLRLDHGVKVPATAGAVVVAPSVVADRYVQLTPAWTGGPLMKDHDEIPASRTATPVEVDQLYDSITQLSNALGPGGANATGALSRLLDTGAKNLDGNGKAIGDSIAQLGAASRTLDGHSGDLFATLSYLQSFTTMLKNNDGKVKAATDQLSSVTGFLAEDKQNLGGALQQLSTALGQVKTFIEDNRGRLKTSISRLAPITQTLVDQRASLAELLDTAPLAADNLLNAYDPQHGTLDGRADINELSMGPDLTAAGTAATTAATTSAASGSAASTTATGTRSGLRPVTPGTGTLPLPLPPIGTVYGSAPAERAGR</sequence>
<dbReference type="InterPro" id="IPR003399">
    <property type="entry name" value="Mce/MlaD"/>
</dbReference>
<dbReference type="NCBIfam" id="TIGR00996">
    <property type="entry name" value="Mtu_fam_mce"/>
    <property type="match status" value="1"/>
</dbReference>
<evidence type="ECO:0000259" key="2">
    <source>
        <dbReference type="Pfam" id="PF02470"/>
    </source>
</evidence>
<feature type="domain" description="Mammalian cell entry C-terminal" evidence="3">
    <location>
        <begin position="137"/>
        <end position="318"/>
    </location>
</feature>
<dbReference type="InterPro" id="IPR024516">
    <property type="entry name" value="Mce_C"/>
</dbReference>
<feature type="domain" description="Mce/MlaD" evidence="2">
    <location>
        <begin position="54"/>
        <end position="128"/>
    </location>
</feature>
<dbReference type="Proteomes" id="UP000778578">
    <property type="component" value="Unassembled WGS sequence"/>
</dbReference>